<reference evidence="5 6" key="1">
    <citation type="journal article" date="2016" name="Nat. Commun.">
        <title>Thousands of microbial genomes shed light on interconnected biogeochemical processes in an aquifer system.</title>
        <authorList>
            <person name="Anantharaman K."/>
            <person name="Brown C.T."/>
            <person name="Hug L.A."/>
            <person name="Sharon I."/>
            <person name="Castelle C.J."/>
            <person name="Probst A.J."/>
            <person name="Thomas B.C."/>
            <person name="Singh A."/>
            <person name="Wilkins M.J."/>
            <person name="Karaoz U."/>
            <person name="Brodie E.L."/>
            <person name="Williams K.H."/>
            <person name="Hubbard S.S."/>
            <person name="Banfield J.F."/>
        </authorList>
    </citation>
    <scope>NUCLEOTIDE SEQUENCE [LARGE SCALE GENOMIC DNA]</scope>
</reference>
<dbReference type="AlphaFoldDB" id="A0A1F6WZY8"/>
<evidence type="ECO:0000259" key="4">
    <source>
        <dbReference type="Pfam" id="PF01420"/>
    </source>
</evidence>
<sequence>MKLVKISDLFDVVYGVNLELVNIEESEKKNKDSVNFVSRTEKNNGISAYVEIIDEIEPNPAFTISVAGGGSVLATFFQKEEYYSGRDIYVLIPKKKFSEIEMLFYVFCIRKNKYRYNYGRQANKTLKNILIPEKIPKEWQNIDIEKLKPNSKPLINRKIDLNMKDWDYFNLEDLFEITGSKTTPLLELKEYGNRKYPFVTTQATNNGIEGFYDYYTEQGNVLVIDSAVIGYCSYQPFDFSASDHVEKLIPKFEMDKYTGLFLTTILNKEQYRYNYGRKASQSRLKQRIIKLPSKNNNPDWNFMRDFIKSLSYSANL</sequence>
<evidence type="ECO:0000256" key="1">
    <source>
        <dbReference type="ARBA" id="ARBA00010923"/>
    </source>
</evidence>
<keyword evidence="2" id="KW-0680">Restriction system</keyword>
<dbReference type="EMBL" id="MFUR01000002">
    <property type="protein sequence ID" value="OGI87459.1"/>
    <property type="molecule type" value="Genomic_DNA"/>
</dbReference>
<feature type="domain" description="Type I restriction modification DNA specificity" evidence="4">
    <location>
        <begin position="163"/>
        <end position="308"/>
    </location>
</feature>
<name>A0A1F6WZY8_9BACT</name>
<evidence type="ECO:0000313" key="6">
    <source>
        <dbReference type="Proteomes" id="UP000177001"/>
    </source>
</evidence>
<dbReference type="InterPro" id="IPR044946">
    <property type="entry name" value="Restrct_endonuc_typeI_TRD_sf"/>
</dbReference>
<evidence type="ECO:0000313" key="5">
    <source>
        <dbReference type="EMBL" id="OGI87459.1"/>
    </source>
</evidence>
<comment type="similarity">
    <text evidence="1">Belongs to the type-I restriction system S methylase family.</text>
</comment>
<dbReference type="Pfam" id="PF01420">
    <property type="entry name" value="Methylase_S"/>
    <property type="match status" value="2"/>
</dbReference>
<accession>A0A1F6WZY8</accession>
<dbReference type="GO" id="GO:0003677">
    <property type="term" value="F:DNA binding"/>
    <property type="evidence" value="ECO:0007669"/>
    <property type="project" value="UniProtKB-KW"/>
</dbReference>
<dbReference type="GO" id="GO:0009307">
    <property type="term" value="P:DNA restriction-modification system"/>
    <property type="evidence" value="ECO:0007669"/>
    <property type="project" value="UniProtKB-KW"/>
</dbReference>
<feature type="domain" description="Type I restriction modification DNA specificity" evidence="4">
    <location>
        <begin position="2"/>
        <end position="152"/>
    </location>
</feature>
<dbReference type="SUPFAM" id="SSF116734">
    <property type="entry name" value="DNA methylase specificity domain"/>
    <property type="match status" value="2"/>
</dbReference>
<evidence type="ECO:0000256" key="2">
    <source>
        <dbReference type="ARBA" id="ARBA00022747"/>
    </source>
</evidence>
<gene>
    <name evidence="5" type="ORF">A3A91_02145</name>
</gene>
<proteinExistence type="inferred from homology"/>
<organism evidence="5 6">
    <name type="scientific">Candidatus Nomurabacteria bacterium RIFCSPLOWO2_01_FULL_36_16</name>
    <dbReference type="NCBI Taxonomy" id="1801767"/>
    <lineage>
        <taxon>Bacteria</taxon>
        <taxon>Candidatus Nomuraibacteriota</taxon>
    </lineage>
</organism>
<dbReference type="InterPro" id="IPR000055">
    <property type="entry name" value="Restrct_endonuc_typeI_TRD"/>
</dbReference>
<dbReference type="Gene3D" id="3.90.220.20">
    <property type="entry name" value="DNA methylase specificity domains"/>
    <property type="match status" value="2"/>
</dbReference>
<comment type="caution">
    <text evidence="5">The sequence shown here is derived from an EMBL/GenBank/DDBJ whole genome shotgun (WGS) entry which is preliminary data.</text>
</comment>
<keyword evidence="3" id="KW-0238">DNA-binding</keyword>
<protein>
    <recommendedName>
        <fullName evidence="4">Type I restriction modification DNA specificity domain-containing protein</fullName>
    </recommendedName>
</protein>
<evidence type="ECO:0000256" key="3">
    <source>
        <dbReference type="ARBA" id="ARBA00023125"/>
    </source>
</evidence>
<dbReference type="Proteomes" id="UP000177001">
    <property type="component" value="Unassembled WGS sequence"/>
</dbReference>